<evidence type="ECO:0000313" key="4">
    <source>
        <dbReference type="Proteomes" id="UP001302745"/>
    </source>
</evidence>
<feature type="region of interest" description="Disordered" evidence="1">
    <location>
        <begin position="229"/>
        <end position="269"/>
    </location>
</feature>
<keyword evidence="4" id="KW-1185">Reference proteome</keyword>
<dbReference type="Pfam" id="PF22980">
    <property type="entry name" value="Myb_DNA-bind_8"/>
    <property type="match status" value="1"/>
</dbReference>
<organism evidence="3 4">
    <name type="scientific">Chaetomidium leptoderma</name>
    <dbReference type="NCBI Taxonomy" id="669021"/>
    <lineage>
        <taxon>Eukaryota</taxon>
        <taxon>Fungi</taxon>
        <taxon>Dikarya</taxon>
        <taxon>Ascomycota</taxon>
        <taxon>Pezizomycotina</taxon>
        <taxon>Sordariomycetes</taxon>
        <taxon>Sordariomycetidae</taxon>
        <taxon>Sordariales</taxon>
        <taxon>Chaetomiaceae</taxon>
        <taxon>Chaetomidium</taxon>
    </lineage>
</organism>
<name>A0AAN6VRP8_9PEZI</name>
<sequence length="279" mass="29675">MPPIDTEAQFKFLLCCIKHSAAGKVNFDKVADELEIVSKAAAAKRYERLLKAHNISPSTPRKSKANADAEDGDDQPKTPASKKRKRATAAVKKQDDDEAGPSVKKERTRVKKEESDEDDGGAIVKGEDDGSLPPHTTATPCRARGGVPPEAFPRRQRGQSHGPPDDVNDDYCVVIGERPVSATVLVPTVPALVAYGHGGYPHGALPTRNFGNHHAAVYCHDTDLGFPPQMTSTSRSNPSLGAGSSDATLSSPAIGNWGVSQSPPPPPPGFCCGRHHLLQ</sequence>
<proteinExistence type="predicted"/>
<evidence type="ECO:0000259" key="2">
    <source>
        <dbReference type="Pfam" id="PF22980"/>
    </source>
</evidence>
<dbReference type="Proteomes" id="UP001302745">
    <property type="component" value="Unassembled WGS sequence"/>
</dbReference>
<dbReference type="EMBL" id="MU856892">
    <property type="protein sequence ID" value="KAK4155220.1"/>
    <property type="molecule type" value="Genomic_DNA"/>
</dbReference>
<evidence type="ECO:0000313" key="3">
    <source>
        <dbReference type="EMBL" id="KAK4155220.1"/>
    </source>
</evidence>
<dbReference type="AlphaFoldDB" id="A0AAN6VRP8"/>
<feature type="region of interest" description="Disordered" evidence="1">
    <location>
        <begin position="52"/>
        <end position="168"/>
    </location>
</feature>
<reference evidence="3" key="2">
    <citation type="submission" date="2023-05" db="EMBL/GenBank/DDBJ databases">
        <authorList>
            <consortium name="Lawrence Berkeley National Laboratory"/>
            <person name="Steindorff A."/>
            <person name="Hensen N."/>
            <person name="Bonometti L."/>
            <person name="Westerberg I."/>
            <person name="Brannstrom I.O."/>
            <person name="Guillou S."/>
            <person name="Cros-Aarteil S."/>
            <person name="Calhoun S."/>
            <person name="Haridas S."/>
            <person name="Kuo A."/>
            <person name="Mondo S."/>
            <person name="Pangilinan J."/>
            <person name="Riley R."/>
            <person name="Labutti K."/>
            <person name="Andreopoulos B."/>
            <person name="Lipzen A."/>
            <person name="Chen C."/>
            <person name="Yanf M."/>
            <person name="Daum C."/>
            <person name="Ng V."/>
            <person name="Clum A."/>
            <person name="Ohm R."/>
            <person name="Martin F."/>
            <person name="Silar P."/>
            <person name="Natvig D."/>
            <person name="Lalanne C."/>
            <person name="Gautier V."/>
            <person name="Ament-Velasquez S.L."/>
            <person name="Kruys A."/>
            <person name="Hutchinson M.I."/>
            <person name="Powell A.J."/>
            <person name="Barry K."/>
            <person name="Miller A.N."/>
            <person name="Grigoriev I.V."/>
            <person name="Debuchy R."/>
            <person name="Gladieux P."/>
            <person name="Thoren M.H."/>
            <person name="Johannesson H."/>
        </authorList>
    </citation>
    <scope>NUCLEOTIDE SEQUENCE</scope>
    <source>
        <strain evidence="3">CBS 538.74</strain>
    </source>
</reference>
<feature type="domain" description="Myb-like DNA-binding" evidence="2">
    <location>
        <begin position="7"/>
        <end position="54"/>
    </location>
</feature>
<protein>
    <recommendedName>
        <fullName evidence="2">Myb-like DNA-binding domain-containing protein</fullName>
    </recommendedName>
</protein>
<comment type="caution">
    <text evidence="3">The sequence shown here is derived from an EMBL/GenBank/DDBJ whole genome shotgun (WGS) entry which is preliminary data.</text>
</comment>
<gene>
    <name evidence="3" type="ORF">C8A00DRAFT_13726</name>
</gene>
<evidence type="ECO:0000256" key="1">
    <source>
        <dbReference type="SAM" id="MobiDB-lite"/>
    </source>
</evidence>
<dbReference type="InterPro" id="IPR054505">
    <property type="entry name" value="Myb_DNA-bind_8"/>
</dbReference>
<reference evidence="3" key="1">
    <citation type="journal article" date="2023" name="Mol. Phylogenet. Evol.">
        <title>Genome-scale phylogeny and comparative genomics of the fungal order Sordariales.</title>
        <authorList>
            <person name="Hensen N."/>
            <person name="Bonometti L."/>
            <person name="Westerberg I."/>
            <person name="Brannstrom I.O."/>
            <person name="Guillou S."/>
            <person name="Cros-Aarteil S."/>
            <person name="Calhoun S."/>
            <person name="Haridas S."/>
            <person name="Kuo A."/>
            <person name="Mondo S."/>
            <person name="Pangilinan J."/>
            <person name="Riley R."/>
            <person name="LaButti K."/>
            <person name="Andreopoulos B."/>
            <person name="Lipzen A."/>
            <person name="Chen C."/>
            <person name="Yan M."/>
            <person name="Daum C."/>
            <person name="Ng V."/>
            <person name="Clum A."/>
            <person name="Steindorff A."/>
            <person name="Ohm R.A."/>
            <person name="Martin F."/>
            <person name="Silar P."/>
            <person name="Natvig D.O."/>
            <person name="Lalanne C."/>
            <person name="Gautier V."/>
            <person name="Ament-Velasquez S.L."/>
            <person name="Kruys A."/>
            <person name="Hutchinson M.I."/>
            <person name="Powell A.J."/>
            <person name="Barry K."/>
            <person name="Miller A.N."/>
            <person name="Grigoriev I.V."/>
            <person name="Debuchy R."/>
            <person name="Gladieux P."/>
            <person name="Hiltunen Thoren M."/>
            <person name="Johannesson H."/>
        </authorList>
    </citation>
    <scope>NUCLEOTIDE SEQUENCE</scope>
    <source>
        <strain evidence="3">CBS 538.74</strain>
    </source>
</reference>
<feature type="compositionally biased region" description="Polar residues" evidence="1">
    <location>
        <begin position="229"/>
        <end position="239"/>
    </location>
</feature>
<accession>A0AAN6VRP8</accession>
<feature type="compositionally biased region" description="Polar residues" evidence="1">
    <location>
        <begin position="245"/>
        <end position="261"/>
    </location>
</feature>